<evidence type="ECO:0000256" key="1">
    <source>
        <dbReference type="SAM" id="MobiDB-lite"/>
    </source>
</evidence>
<reference evidence="2 3" key="1">
    <citation type="submission" date="2023-12" db="EMBL/GenBank/DDBJ databases">
        <title>A high-quality genome assembly for Dillenia turbinata (Dilleniales).</title>
        <authorList>
            <person name="Chanderbali A."/>
        </authorList>
    </citation>
    <scope>NUCLEOTIDE SEQUENCE [LARGE SCALE GENOMIC DNA]</scope>
    <source>
        <strain evidence="2">LSX21</strain>
        <tissue evidence="2">Leaf</tissue>
    </source>
</reference>
<dbReference type="AlphaFoldDB" id="A0AAN8VYT9"/>
<gene>
    <name evidence="2" type="ORF">RJ641_028211</name>
</gene>
<protein>
    <submittedName>
        <fullName evidence="2">Uncharacterized protein</fullName>
    </submittedName>
</protein>
<evidence type="ECO:0000313" key="2">
    <source>
        <dbReference type="EMBL" id="KAK6942834.1"/>
    </source>
</evidence>
<keyword evidence="3" id="KW-1185">Reference proteome</keyword>
<evidence type="ECO:0000313" key="3">
    <source>
        <dbReference type="Proteomes" id="UP001370490"/>
    </source>
</evidence>
<accession>A0AAN8VYT9</accession>
<organism evidence="2 3">
    <name type="scientific">Dillenia turbinata</name>
    <dbReference type="NCBI Taxonomy" id="194707"/>
    <lineage>
        <taxon>Eukaryota</taxon>
        <taxon>Viridiplantae</taxon>
        <taxon>Streptophyta</taxon>
        <taxon>Embryophyta</taxon>
        <taxon>Tracheophyta</taxon>
        <taxon>Spermatophyta</taxon>
        <taxon>Magnoliopsida</taxon>
        <taxon>eudicotyledons</taxon>
        <taxon>Gunneridae</taxon>
        <taxon>Pentapetalae</taxon>
        <taxon>Dilleniales</taxon>
        <taxon>Dilleniaceae</taxon>
        <taxon>Dillenia</taxon>
    </lineage>
</organism>
<comment type="caution">
    <text evidence="2">The sequence shown here is derived from an EMBL/GenBank/DDBJ whole genome shotgun (WGS) entry which is preliminary data.</text>
</comment>
<proteinExistence type="predicted"/>
<sequence length="191" mass="21742">MWKKECGCQESSGVLKRPAPKGSQDRLDHARISSAQYYDTNLQAKRVQESKNNWEDQDSATDKVASCSLKEHETCFTSMDPKFEMLKNPYNDCPMLPYIFASQDLSFLETHSTICIQGSNNRNASLSVGENDSEMENTESPDFSFECLTTHSRESMPTIANTRALFPMLRGRKSQILKTRTSSYLETTPWE</sequence>
<name>A0AAN8VYT9_9MAGN</name>
<feature type="region of interest" description="Disordered" evidence="1">
    <location>
        <begin position="1"/>
        <end position="27"/>
    </location>
</feature>
<dbReference type="EMBL" id="JBAMMX010000004">
    <property type="protein sequence ID" value="KAK6942834.1"/>
    <property type="molecule type" value="Genomic_DNA"/>
</dbReference>
<dbReference type="Proteomes" id="UP001370490">
    <property type="component" value="Unassembled WGS sequence"/>
</dbReference>